<keyword evidence="2" id="KW-1185">Reference proteome</keyword>
<dbReference type="AlphaFoldDB" id="A0A2A9PKL5"/>
<dbReference type="InterPro" id="IPR040632">
    <property type="entry name" value="Sulfotransfer_4"/>
</dbReference>
<dbReference type="Gene3D" id="3.40.50.300">
    <property type="entry name" value="P-loop containing nucleotide triphosphate hydrolases"/>
    <property type="match status" value="1"/>
</dbReference>
<proteinExistence type="predicted"/>
<sequence length="229" mass="25472">METNSSLHSPLLVLGLSRTGGTSLSRALGMLGYERLYDLDDVANGDPEQADFWLRAVRRKLEGGKGFDRAEIEALLKGYHGVRNVPGAAFAEELVQCFPESKVILPTRDPDSWHASCLKTVYRRASDPVLGALSLFDSETRAYAKLLQLLQQILYGGDFVHQGRAGLAKHEALVRERVPPGQLLEYRVTEGWAPLCAFLGREQPDVAFPRSNDGDAFWRACRARDARRC</sequence>
<dbReference type="OrthoDB" id="408152at2759"/>
<dbReference type="Proteomes" id="UP000037136">
    <property type="component" value="Unassembled WGS sequence"/>
</dbReference>
<dbReference type="PANTHER" id="PTHR36978:SF4">
    <property type="entry name" value="P-LOOP CONTAINING NUCLEOSIDE TRIPHOSPHATE HYDROLASE PROTEIN"/>
    <property type="match status" value="1"/>
</dbReference>
<gene>
    <name evidence="1" type="ORF">XA68_17341</name>
</gene>
<reference evidence="1 2" key="2">
    <citation type="journal article" date="2017" name="Sci. Rep.">
        <title>Ant-infecting Ophiocordyceps genomes reveal a high diversity of potential behavioral manipulation genes and a possible major role for enterotoxins.</title>
        <authorList>
            <person name="de Bekker C."/>
            <person name="Ohm R.A."/>
            <person name="Evans H.C."/>
            <person name="Brachmann A."/>
            <person name="Hughes D.P."/>
        </authorList>
    </citation>
    <scope>NUCLEOTIDE SEQUENCE [LARGE SCALE GENOMIC DNA]</scope>
    <source>
        <strain evidence="1 2">SC16a</strain>
    </source>
</reference>
<dbReference type="STRING" id="268505.A0A2A9PKL5"/>
<comment type="caution">
    <text evidence="1">The sequence shown here is derived from an EMBL/GenBank/DDBJ whole genome shotgun (WGS) entry which is preliminary data.</text>
</comment>
<dbReference type="Pfam" id="PF17784">
    <property type="entry name" value="Sulfotransfer_4"/>
    <property type="match status" value="1"/>
</dbReference>
<evidence type="ECO:0008006" key="3">
    <source>
        <dbReference type="Google" id="ProtNLM"/>
    </source>
</evidence>
<protein>
    <recommendedName>
        <fullName evidence="3">Sulfotransferase family protein</fullName>
    </recommendedName>
</protein>
<dbReference type="InterPro" id="IPR027417">
    <property type="entry name" value="P-loop_NTPase"/>
</dbReference>
<reference evidence="1 2" key="1">
    <citation type="journal article" date="2015" name="BMC Genomics">
        <title>Gene expression during zombie ant biting behavior reflects the complexity underlying fungal parasitic behavioral manipulation.</title>
        <authorList>
            <person name="de Bekker C."/>
            <person name="Ohm R.A."/>
            <person name="Loreto R.G."/>
            <person name="Sebastian A."/>
            <person name="Albert I."/>
            <person name="Merrow M."/>
            <person name="Brachmann A."/>
            <person name="Hughes D.P."/>
        </authorList>
    </citation>
    <scope>NUCLEOTIDE SEQUENCE [LARGE SCALE GENOMIC DNA]</scope>
    <source>
        <strain evidence="1 2">SC16a</strain>
    </source>
</reference>
<name>A0A2A9PKL5_OPHUN</name>
<organism evidence="1 2">
    <name type="scientific">Ophiocordyceps unilateralis</name>
    <name type="common">Zombie-ant fungus</name>
    <name type="synonym">Torrubia unilateralis</name>
    <dbReference type="NCBI Taxonomy" id="268505"/>
    <lineage>
        <taxon>Eukaryota</taxon>
        <taxon>Fungi</taxon>
        <taxon>Dikarya</taxon>
        <taxon>Ascomycota</taxon>
        <taxon>Pezizomycotina</taxon>
        <taxon>Sordariomycetes</taxon>
        <taxon>Hypocreomycetidae</taxon>
        <taxon>Hypocreales</taxon>
        <taxon>Ophiocordycipitaceae</taxon>
        <taxon>Ophiocordyceps</taxon>
    </lineage>
</organism>
<dbReference type="PANTHER" id="PTHR36978">
    <property type="entry name" value="P-LOOP CONTAINING NUCLEOTIDE TRIPHOSPHATE HYDROLASE"/>
    <property type="match status" value="1"/>
</dbReference>
<evidence type="ECO:0000313" key="2">
    <source>
        <dbReference type="Proteomes" id="UP000037136"/>
    </source>
</evidence>
<dbReference type="SUPFAM" id="SSF52540">
    <property type="entry name" value="P-loop containing nucleoside triphosphate hydrolases"/>
    <property type="match status" value="1"/>
</dbReference>
<accession>A0A2A9PKL5</accession>
<evidence type="ECO:0000313" key="1">
    <source>
        <dbReference type="EMBL" id="PFH61437.1"/>
    </source>
</evidence>
<dbReference type="EMBL" id="LAZP02000071">
    <property type="protein sequence ID" value="PFH61437.1"/>
    <property type="molecule type" value="Genomic_DNA"/>
</dbReference>